<accession>A0AAV4XKC5</accession>
<dbReference type="AlphaFoldDB" id="A0AAV4XKC5"/>
<organism evidence="1 2">
    <name type="scientific">Caerostris extrusa</name>
    <name type="common">Bark spider</name>
    <name type="synonym">Caerostris bankana</name>
    <dbReference type="NCBI Taxonomy" id="172846"/>
    <lineage>
        <taxon>Eukaryota</taxon>
        <taxon>Metazoa</taxon>
        <taxon>Ecdysozoa</taxon>
        <taxon>Arthropoda</taxon>
        <taxon>Chelicerata</taxon>
        <taxon>Arachnida</taxon>
        <taxon>Araneae</taxon>
        <taxon>Araneomorphae</taxon>
        <taxon>Entelegynae</taxon>
        <taxon>Araneoidea</taxon>
        <taxon>Araneidae</taxon>
        <taxon>Caerostris</taxon>
    </lineage>
</organism>
<dbReference type="Proteomes" id="UP001054945">
    <property type="component" value="Unassembled WGS sequence"/>
</dbReference>
<evidence type="ECO:0000313" key="1">
    <source>
        <dbReference type="EMBL" id="GIY94264.1"/>
    </source>
</evidence>
<sequence length="105" mass="12082">MRSRLDVYDPPYFTSSGVFSSDVIGNRKNRGILLCPKRWRICILANDILLSAFPFLTWKNVRAHLASEDFFVIAREESLEHFVFFLVITSKYGLSESPQDLSLHA</sequence>
<name>A0AAV4XKC5_CAEEX</name>
<proteinExistence type="predicted"/>
<dbReference type="EMBL" id="BPLR01000370">
    <property type="protein sequence ID" value="GIY94264.1"/>
    <property type="molecule type" value="Genomic_DNA"/>
</dbReference>
<evidence type="ECO:0000313" key="2">
    <source>
        <dbReference type="Proteomes" id="UP001054945"/>
    </source>
</evidence>
<comment type="caution">
    <text evidence="1">The sequence shown here is derived from an EMBL/GenBank/DDBJ whole genome shotgun (WGS) entry which is preliminary data.</text>
</comment>
<protein>
    <submittedName>
        <fullName evidence="1">Uncharacterized protein</fullName>
    </submittedName>
</protein>
<gene>
    <name evidence="1" type="ORF">CEXT_99371</name>
</gene>
<reference evidence="1 2" key="1">
    <citation type="submission" date="2021-06" db="EMBL/GenBank/DDBJ databases">
        <title>Caerostris extrusa draft genome.</title>
        <authorList>
            <person name="Kono N."/>
            <person name="Arakawa K."/>
        </authorList>
    </citation>
    <scope>NUCLEOTIDE SEQUENCE [LARGE SCALE GENOMIC DNA]</scope>
</reference>
<keyword evidence="2" id="KW-1185">Reference proteome</keyword>